<keyword evidence="7" id="KW-1185">Reference proteome</keyword>
<dbReference type="InterPro" id="IPR002181">
    <property type="entry name" value="Fibrinogen_a/b/g_C_dom"/>
</dbReference>
<comment type="caution">
    <text evidence="6">The sequence shown here is derived from an EMBL/GenBank/DDBJ whole genome shotgun (WGS) entry which is preliminary data.</text>
</comment>
<dbReference type="OrthoDB" id="6039289at2759"/>
<dbReference type="PROSITE" id="PS00514">
    <property type="entry name" value="FIBRINOGEN_C_1"/>
    <property type="match status" value="1"/>
</dbReference>
<reference evidence="6" key="1">
    <citation type="submission" date="2018-11" db="EMBL/GenBank/DDBJ databases">
        <authorList>
            <person name="Alioto T."/>
            <person name="Alioto T."/>
        </authorList>
    </citation>
    <scope>NUCLEOTIDE SEQUENCE</scope>
</reference>
<evidence type="ECO:0000313" key="7">
    <source>
        <dbReference type="Proteomes" id="UP000596742"/>
    </source>
</evidence>
<sequence length="423" mass="48021">MDKLNLYLFLFISIFKHYTCVLEEFCDKDDIECQRPKDVTKLGTLQHGKSQEHNILRRVQRVGMHECVTECLVTSQCIAINYRKDWKLCDLLGEIPRGKKLRDESGSTFSKISTWPKSLAGRCADHTCDVGNKCEKQQNGGLSCLPAYCEKSAPDIKNAACIEHFGMYKNLGTANLFKCNSDFTMRGNPFLVCKDNGEWKSLFCCLPNNKVPHDCSDIPSDCTSGIYKISPKGTSEFDVFCDMETAGGGWTVFQRRLDNSTNFYRGWSTYQNGFGNLQREFWLGNTFINEISSSGKYKLYIELEDFDGIKKYAEYNFFSVGDAASNYILSVSGYNGSSTADDSFSYHNGMEFSTFDNDNDRWKGTSCAILRDGAWWYNICIMSNLNGLYLGGKTDIFGDGIVWTSWHGKKYSLKSTKMMINRN</sequence>
<dbReference type="Pfam" id="PF00084">
    <property type="entry name" value="Sushi"/>
    <property type="match status" value="1"/>
</dbReference>
<dbReference type="Pfam" id="PF00147">
    <property type="entry name" value="Fibrinogen_C"/>
    <property type="match status" value="1"/>
</dbReference>
<evidence type="ECO:0000313" key="6">
    <source>
        <dbReference type="EMBL" id="VDI53041.1"/>
    </source>
</evidence>
<feature type="chain" id="PRO_5032387043" description="Fibrinogen C-terminal domain-containing protein" evidence="3">
    <location>
        <begin position="22"/>
        <end position="423"/>
    </location>
</feature>
<gene>
    <name evidence="6" type="ORF">MGAL_10B059438</name>
</gene>
<dbReference type="InterPro" id="IPR036056">
    <property type="entry name" value="Fibrinogen-like_C"/>
</dbReference>
<dbReference type="InterPro" id="IPR050373">
    <property type="entry name" value="Fibrinogen_C-term_domain"/>
</dbReference>
<dbReference type="SUPFAM" id="SSF57535">
    <property type="entry name" value="Complement control module/SCR domain"/>
    <property type="match status" value="1"/>
</dbReference>
<dbReference type="InterPro" id="IPR035976">
    <property type="entry name" value="Sushi/SCR/CCP_sf"/>
</dbReference>
<name>A0A8B6FP34_MYTGA</name>
<dbReference type="GO" id="GO:0005615">
    <property type="term" value="C:extracellular space"/>
    <property type="evidence" value="ECO:0007669"/>
    <property type="project" value="TreeGrafter"/>
</dbReference>
<dbReference type="PROSITE" id="PS50923">
    <property type="entry name" value="SUSHI"/>
    <property type="match status" value="1"/>
</dbReference>
<keyword evidence="3" id="KW-0732">Signal</keyword>
<evidence type="ECO:0000256" key="2">
    <source>
        <dbReference type="PROSITE-ProRule" id="PRU00302"/>
    </source>
</evidence>
<dbReference type="SUPFAM" id="SSF56496">
    <property type="entry name" value="Fibrinogen C-terminal domain-like"/>
    <property type="match status" value="1"/>
</dbReference>
<protein>
    <recommendedName>
        <fullName evidence="8">Fibrinogen C-terminal domain-containing protein</fullName>
    </recommendedName>
</protein>
<keyword evidence="2" id="KW-0768">Sushi</keyword>
<evidence type="ECO:0008006" key="8">
    <source>
        <dbReference type="Google" id="ProtNLM"/>
    </source>
</evidence>
<evidence type="ECO:0000256" key="1">
    <source>
        <dbReference type="ARBA" id="ARBA00023157"/>
    </source>
</evidence>
<dbReference type="Gene3D" id="2.10.70.10">
    <property type="entry name" value="Complement Module, domain 1"/>
    <property type="match status" value="1"/>
</dbReference>
<organism evidence="6 7">
    <name type="scientific">Mytilus galloprovincialis</name>
    <name type="common">Mediterranean mussel</name>
    <dbReference type="NCBI Taxonomy" id="29158"/>
    <lineage>
        <taxon>Eukaryota</taxon>
        <taxon>Metazoa</taxon>
        <taxon>Spiralia</taxon>
        <taxon>Lophotrochozoa</taxon>
        <taxon>Mollusca</taxon>
        <taxon>Bivalvia</taxon>
        <taxon>Autobranchia</taxon>
        <taxon>Pteriomorphia</taxon>
        <taxon>Mytilida</taxon>
        <taxon>Mytiloidea</taxon>
        <taxon>Mytilidae</taxon>
        <taxon>Mytilinae</taxon>
        <taxon>Mytilus</taxon>
    </lineage>
</organism>
<evidence type="ECO:0000259" key="5">
    <source>
        <dbReference type="PROSITE" id="PS51406"/>
    </source>
</evidence>
<feature type="signal peptide" evidence="3">
    <location>
        <begin position="1"/>
        <end position="21"/>
    </location>
</feature>
<proteinExistence type="predicted"/>
<feature type="domain" description="Sushi" evidence="4">
    <location>
        <begin position="147"/>
        <end position="207"/>
    </location>
</feature>
<evidence type="ECO:0000256" key="3">
    <source>
        <dbReference type="SAM" id="SignalP"/>
    </source>
</evidence>
<dbReference type="InterPro" id="IPR000436">
    <property type="entry name" value="Sushi_SCR_CCP_dom"/>
</dbReference>
<comment type="caution">
    <text evidence="2">Lacks conserved residue(s) required for the propagation of feature annotation.</text>
</comment>
<dbReference type="CDD" id="cd00033">
    <property type="entry name" value="CCP"/>
    <property type="match status" value="1"/>
</dbReference>
<dbReference type="Gene3D" id="3.90.215.10">
    <property type="entry name" value="Gamma Fibrinogen, chain A, domain 1"/>
    <property type="match status" value="1"/>
</dbReference>
<dbReference type="Proteomes" id="UP000596742">
    <property type="component" value="Unassembled WGS sequence"/>
</dbReference>
<dbReference type="InterPro" id="IPR014716">
    <property type="entry name" value="Fibrinogen_a/b/g_C_1"/>
</dbReference>
<dbReference type="InterPro" id="IPR020837">
    <property type="entry name" value="Fibrinogen_CS"/>
</dbReference>
<accession>A0A8B6FP34</accession>
<dbReference type="PROSITE" id="PS51406">
    <property type="entry name" value="FIBRINOGEN_C_2"/>
    <property type="match status" value="1"/>
</dbReference>
<evidence type="ECO:0000259" key="4">
    <source>
        <dbReference type="PROSITE" id="PS50923"/>
    </source>
</evidence>
<dbReference type="FunFam" id="3.90.215.10:FF:000001">
    <property type="entry name" value="Tenascin isoform 1"/>
    <property type="match status" value="1"/>
</dbReference>
<dbReference type="NCBIfam" id="NF040941">
    <property type="entry name" value="GGGWT_bact"/>
    <property type="match status" value="1"/>
</dbReference>
<dbReference type="AlphaFoldDB" id="A0A8B6FP34"/>
<keyword evidence="1" id="KW-1015">Disulfide bond</keyword>
<dbReference type="PANTHER" id="PTHR19143">
    <property type="entry name" value="FIBRINOGEN/TENASCIN/ANGIOPOEITIN"/>
    <property type="match status" value="1"/>
</dbReference>
<dbReference type="CDD" id="cd00087">
    <property type="entry name" value="FReD"/>
    <property type="match status" value="1"/>
</dbReference>
<dbReference type="SMART" id="SM00186">
    <property type="entry name" value="FBG"/>
    <property type="match status" value="1"/>
</dbReference>
<dbReference type="EMBL" id="UYJE01007251">
    <property type="protein sequence ID" value="VDI53041.1"/>
    <property type="molecule type" value="Genomic_DNA"/>
</dbReference>
<feature type="domain" description="Fibrinogen C-terminal" evidence="5">
    <location>
        <begin position="206"/>
        <end position="423"/>
    </location>
</feature>